<dbReference type="InterPro" id="IPR016181">
    <property type="entry name" value="Acyl_CoA_acyltransferase"/>
</dbReference>
<gene>
    <name evidence="2" type="ORF">PAA8504_01057</name>
</gene>
<sequence length="161" mass="17757">MPTVRDARPGDAAAIARIHVTAWRETYRGLFPDAVLDGMDEAARRDLWARAIAQGTTRIAVAEGGFAQSGPQRIDAHRNAYPQELWCIYLQRIAQGRGLGRALFEHVCPEVPFTVAVFAANPGACAFYERMGGRCLSEAPEEVFGITLPERLYAFDHHSGE</sequence>
<dbReference type="SUPFAM" id="SSF55729">
    <property type="entry name" value="Acyl-CoA N-acyltransferases (Nat)"/>
    <property type="match status" value="1"/>
</dbReference>
<dbReference type="Pfam" id="PF00583">
    <property type="entry name" value="Acetyltransf_1"/>
    <property type="match status" value="1"/>
</dbReference>
<proteinExistence type="predicted"/>
<reference evidence="2 3" key="1">
    <citation type="submission" date="2018-03" db="EMBL/GenBank/DDBJ databases">
        <authorList>
            <person name="Keele B.F."/>
        </authorList>
    </citation>
    <scope>NUCLEOTIDE SEQUENCE [LARGE SCALE GENOMIC DNA]</scope>
    <source>
        <strain evidence="2 3">CECT 8504</strain>
    </source>
</reference>
<dbReference type="RefSeq" id="WP_108893101.1">
    <property type="nucleotide sequence ID" value="NZ_ONZF01000002.1"/>
</dbReference>
<dbReference type="Proteomes" id="UP000244912">
    <property type="component" value="Unassembled WGS sequence"/>
</dbReference>
<dbReference type="AlphaFoldDB" id="A0A2R8BSV6"/>
<dbReference type="Gene3D" id="3.40.630.30">
    <property type="match status" value="1"/>
</dbReference>
<evidence type="ECO:0000259" key="1">
    <source>
        <dbReference type="PROSITE" id="PS51186"/>
    </source>
</evidence>
<dbReference type="OrthoDB" id="273614at2"/>
<evidence type="ECO:0000313" key="3">
    <source>
        <dbReference type="Proteomes" id="UP000244912"/>
    </source>
</evidence>
<evidence type="ECO:0000313" key="2">
    <source>
        <dbReference type="EMBL" id="SPJ23249.1"/>
    </source>
</evidence>
<dbReference type="GO" id="GO:0016747">
    <property type="term" value="F:acyltransferase activity, transferring groups other than amino-acyl groups"/>
    <property type="evidence" value="ECO:0007669"/>
    <property type="project" value="InterPro"/>
</dbReference>
<dbReference type="PROSITE" id="PS51186">
    <property type="entry name" value="GNAT"/>
    <property type="match status" value="1"/>
</dbReference>
<dbReference type="InterPro" id="IPR000182">
    <property type="entry name" value="GNAT_dom"/>
</dbReference>
<organism evidence="2 3">
    <name type="scientific">Palleronia abyssalis</name>
    <dbReference type="NCBI Taxonomy" id="1501240"/>
    <lineage>
        <taxon>Bacteria</taxon>
        <taxon>Pseudomonadati</taxon>
        <taxon>Pseudomonadota</taxon>
        <taxon>Alphaproteobacteria</taxon>
        <taxon>Rhodobacterales</taxon>
        <taxon>Roseobacteraceae</taxon>
        <taxon>Palleronia</taxon>
    </lineage>
</organism>
<keyword evidence="3" id="KW-1185">Reference proteome</keyword>
<protein>
    <recommendedName>
        <fullName evidence="1">N-acetyltransferase domain-containing protein</fullName>
    </recommendedName>
</protein>
<dbReference type="EMBL" id="ONZF01000002">
    <property type="protein sequence ID" value="SPJ23249.1"/>
    <property type="molecule type" value="Genomic_DNA"/>
</dbReference>
<name>A0A2R8BSV6_9RHOB</name>
<feature type="domain" description="N-acetyltransferase" evidence="1">
    <location>
        <begin position="2"/>
        <end position="161"/>
    </location>
</feature>
<accession>A0A2R8BSV6</accession>